<evidence type="ECO:0000256" key="3">
    <source>
        <dbReference type="ARBA" id="ARBA00015195"/>
    </source>
</evidence>
<dbReference type="GO" id="GO:0000917">
    <property type="term" value="P:division septum assembly"/>
    <property type="evidence" value="ECO:0007669"/>
    <property type="project" value="UniProtKB-KW"/>
</dbReference>
<dbReference type="EMBL" id="CP022355">
    <property type="protein sequence ID" value="ASK77881.1"/>
    <property type="molecule type" value="Genomic_DNA"/>
</dbReference>
<dbReference type="OrthoDB" id="5917174at2"/>
<dbReference type="GO" id="GO:0043093">
    <property type="term" value="P:FtsZ-dependent cytokinesis"/>
    <property type="evidence" value="ECO:0007669"/>
    <property type="project" value="TreeGrafter"/>
</dbReference>
<dbReference type="Proteomes" id="UP000242175">
    <property type="component" value="Chromosome large"/>
</dbReference>
<dbReference type="GO" id="GO:0032153">
    <property type="term" value="C:cell division site"/>
    <property type="evidence" value="ECO:0007669"/>
    <property type="project" value="TreeGrafter"/>
</dbReference>
<reference evidence="12 13" key="1">
    <citation type="journal article" date="2016" name="Int. J. Syst. Evol. Microbiol.">
        <title>Paraphotobacterium marinum gen. nov., sp. nov., a member of the family Vibrionaceae, isolated from surface seawater.</title>
        <authorList>
            <person name="Huang Z."/>
            <person name="Dong C."/>
            <person name="Shao Z."/>
        </authorList>
    </citation>
    <scope>NUCLEOTIDE SEQUENCE [LARGE SCALE GENOMIC DNA]</scope>
    <source>
        <strain evidence="12 13">NSCS20N07D</strain>
    </source>
</reference>
<evidence type="ECO:0000256" key="4">
    <source>
        <dbReference type="ARBA" id="ARBA00022490"/>
    </source>
</evidence>
<evidence type="ECO:0000256" key="7">
    <source>
        <dbReference type="ARBA" id="ARBA00023210"/>
    </source>
</evidence>
<keyword evidence="13" id="KW-1185">Reference proteome</keyword>
<dbReference type="GO" id="GO:0000921">
    <property type="term" value="P:septin ring assembly"/>
    <property type="evidence" value="ECO:0007669"/>
    <property type="project" value="TreeGrafter"/>
</dbReference>
<evidence type="ECO:0000256" key="11">
    <source>
        <dbReference type="ARBA" id="ARBA00033158"/>
    </source>
</evidence>
<dbReference type="InterPro" id="IPR042233">
    <property type="entry name" value="Cell_div_ZapA_N"/>
</dbReference>
<dbReference type="PANTHER" id="PTHR34981">
    <property type="entry name" value="CELL DIVISION PROTEIN ZAPA"/>
    <property type="match status" value="1"/>
</dbReference>
<dbReference type="AlphaFoldDB" id="A0A220VC77"/>
<dbReference type="Pfam" id="PF05164">
    <property type="entry name" value="ZapA"/>
    <property type="match status" value="1"/>
</dbReference>
<gene>
    <name evidence="12" type="ORF">CF386_01835</name>
</gene>
<evidence type="ECO:0000256" key="5">
    <source>
        <dbReference type="ARBA" id="ARBA00022618"/>
    </source>
</evidence>
<evidence type="ECO:0000256" key="2">
    <source>
        <dbReference type="ARBA" id="ARBA00010074"/>
    </source>
</evidence>
<evidence type="ECO:0000256" key="10">
    <source>
        <dbReference type="ARBA" id="ARBA00026068"/>
    </source>
</evidence>
<evidence type="ECO:0000313" key="12">
    <source>
        <dbReference type="EMBL" id="ASK77881.1"/>
    </source>
</evidence>
<keyword evidence="7" id="KW-0717">Septation</keyword>
<keyword evidence="5" id="KW-0132">Cell division</keyword>
<accession>A0A220VC77</accession>
<evidence type="ECO:0000256" key="9">
    <source>
        <dbReference type="ARBA" id="ARBA00024910"/>
    </source>
</evidence>
<comment type="function">
    <text evidence="9">Activator of cell division through the inhibition of FtsZ GTPase activity, therefore promoting FtsZ assembly into bundles of protofilaments necessary for the formation of the division Z ring. It is recruited early at mid-cell but it is not essential for cell division.</text>
</comment>
<dbReference type="Gene3D" id="3.30.160.880">
    <property type="entry name" value="Cell division protein ZapA protomer, N-terminal domain"/>
    <property type="match status" value="1"/>
</dbReference>
<keyword evidence="8" id="KW-0131">Cell cycle</keyword>
<evidence type="ECO:0000313" key="13">
    <source>
        <dbReference type="Proteomes" id="UP000242175"/>
    </source>
</evidence>
<sequence>MKNNPTTINILGNKLTLNCPEGEEELLMSSVETLEQKIELIFNNSNIKNKEQALIFVCLNLCREQLKLERQYSQNERNIEEKIKNLNLFLENALQ</sequence>
<keyword evidence="6" id="KW-0175">Coiled coil</keyword>
<organism evidence="12 13">
    <name type="scientific">Paraphotobacterium marinum</name>
    <dbReference type="NCBI Taxonomy" id="1755811"/>
    <lineage>
        <taxon>Bacteria</taxon>
        <taxon>Pseudomonadati</taxon>
        <taxon>Pseudomonadota</taxon>
        <taxon>Gammaproteobacteria</taxon>
        <taxon>Vibrionales</taxon>
        <taxon>Vibrionaceae</taxon>
        <taxon>Paraphotobacterium</taxon>
    </lineage>
</organism>
<dbReference type="PANTHER" id="PTHR34981:SF1">
    <property type="entry name" value="CELL DIVISION PROTEIN ZAPA"/>
    <property type="match status" value="1"/>
</dbReference>
<dbReference type="InterPro" id="IPR036192">
    <property type="entry name" value="Cell_div_ZapA-like_sf"/>
</dbReference>
<dbReference type="RefSeq" id="WP_089072791.1">
    <property type="nucleotide sequence ID" value="NZ_CBCSAM010000005.1"/>
</dbReference>
<protein>
    <recommendedName>
        <fullName evidence="3">Cell division protein ZapA</fullName>
    </recommendedName>
    <alternativeName>
        <fullName evidence="11">Z ring-associated protein ZapA</fullName>
    </alternativeName>
</protein>
<dbReference type="InterPro" id="IPR007838">
    <property type="entry name" value="Cell_div_ZapA-like"/>
</dbReference>
<dbReference type="GO" id="GO:0030428">
    <property type="term" value="C:cell septum"/>
    <property type="evidence" value="ECO:0007669"/>
    <property type="project" value="TreeGrafter"/>
</dbReference>
<dbReference type="KEGG" id="pmai:CF386_01835"/>
<name>A0A220VC77_9GAMM</name>
<comment type="subcellular location">
    <subcellularLocation>
        <location evidence="1">Cytoplasm</location>
    </subcellularLocation>
</comment>
<dbReference type="GO" id="GO:0005829">
    <property type="term" value="C:cytosol"/>
    <property type="evidence" value="ECO:0007669"/>
    <property type="project" value="TreeGrafter"/>
</dbReference>
<evidence type="ECO:0000256" key="6">
    <source>
        <dbReference type="ARBA" id="ARBA00023054"/>
    </source>
</evidence>
<proteinExistence type="inferred from homology"/>
<keyword evidence="4" id="KW-0963">Cytoplasm</keyword>
<comment type="subunit">
    <text evidence="10">Homodimer. Interacts with FtsZ.</text>
</comment>
<dbReference type="SUPFAM" id="SSF102829">
    <property type="entry name" value="Cell division protein ZapA-like"/>
    <property type="match status" value="1"/>
</dbReference>
<comment type="similarity">
    <text evidence="2">Belongs to the ZapA family. Type 1 subfamily.</text>
</comment>
<evidence type="ECO:0000256" key="1">
    <source>
        <dbReference type="ARBA" id="ARBA00004496"/>
    </source>
</evidence>
<evidence type="ECO:0000256" key="8">
    <source>
        <dbReference type="ARBA" id="ARBA00023306"/>
    </source>
</evidence>